<dbReference type="Pfam" id="PF19272">
    <property type="entry name" value="ASMase_C"/>
    <property type="match status" value="1"/>
</dbReference>
<dbReference type="InterPro" id="IPR029052">
    <property type="entry name" value="Metallo-depent_PP-like"/>
</dbReference>
<dbReference type="STRING" id="31234.E3LQR4"/>
<evidence type="ECO:0000313" key="4">
    <source>
        <dbReference type="EMBL" id="EFP07326.1"/>
    </source>
</evidence>
<dbReference type="GO" id="GO:0005764">
    <property type="term" value="C:lysosome"/>
    <property type="evidence" value="ECO:0007669"/>
    <property type="project" value="TreeGrafter"/>
</dbReference>
<dbReference type="OrthoDB" id="5866677at2759"/>
<organism evidence="5">
    <name type="scientific">Caenorhabditis remanei</name>
    <name type="common">Caenorhabditis vulgaris</name>
    <dbReference type="NCBI Taxonomy" id="31234"/>
    <lineage>
        <taxon>Eukaryota</taxon>
        <taxon>Metazoa</taxon>
        <taxon>Ecdysozoa</taxon>
        <taxon>Nematoda</taxon>
        <taxon>Chromadorea</taxon>
        <taxon>Rhabditida</taxon>
        <taxon>Rhabditina</taxon>
        <taxon>Rhabditomorpha</taxon>
        <taxon>Rhabditoidea</taxon>
        <taxon>Rhabditidae</taxon>
        <taxon>Peloderinae</taxon>
        <taxon>Caenorhabditis</taxon>
    </lineage>
</organism>
<dbReference type="EMBL" id="DS268413">
    <property type="protein sequence ID" value="EFP07326.1"/>
    <property type="molecule type" value="Genomic_DNA"/>
</dbReference>
<dbReference type="GO" id="GO:0061750">
    <property type="term" value="F:acid sphingomyelin phosphodiesterase activity"/>
    <property type="evidence" value="ECO:0007669"/>
    <property type="project" value="TreeGrafter"/>
</dbReference>
<dbReference type="SUPFAM" id="SSF56300">
    <property type="entry name" value="Metallo-dependent phosphatases"/>
    <property type="match status" value="1"/>
</dbReference>
<dbReference type="GO" id="GO:0005615">
    <property type="term" value="C:extracellular space"/>
    <property type="evidence" value="ECO:0007669"/>
    <property type="project" value="TreeGrafter"/>
</dbReference>
<dbReference type="GO" id="GO:0006685">
    <property type="term" value="P:sphingomyelin catabolic process"/>
    <property type="evidence" value="ECO:0007669"/>
    <property type="project" value="TreeGrafter"/>
</dbReference>
<dbReference type="HOGENOM" id="CLU_073438_0_0_1"/>
<feature type="domain" description="Sphingomyelin phosphodiesterase C-terminal" evidence="3">
    <location>
        <begin position="138"/>
        <end position="252"/>
    </location>
</feature>
<proteinExistence type="predicted"/>
<evidence type="ECO:0000259" key="3">
    <source>
        <dbReference type="Pfam" id="PF19272"/>
    </source>
</evidence>
<dbReference type="InterPro" id="IPR045473">
    <property type="entry name" value="ASM_C"/>
</dbReference>
<name>E3LQR4_CAERE</name>
<accession>E3LQR4</accession>
<dbReference type="eggNOG" id="KOG0245">
    <property type="taxonomic scope" value="Eukaryota"/>
</dbReference>
<gene>
    <name evidence="4" type="ORF">CRE_26480</name>
</gene>
<reference evidence="4" key="1">
    <citation type="submission" date="2007-07" db="EMBL/GenBank/DDBJ databases">
        <title>PCAP assembly of the Caenorhabditis remanei genome.</title>
        <authorList>
            <consortium name="The Caenorhabditis remanei Sequencing Consortium"/>
            <person name="Wilson R.K."/>
        </authorList>
    </citation>
    <scope>NUCLEOTIDE SEQUENCE [LARGE SCALE GENOMIC DNA]</scope>
    <source>
        <strain evidence="4">PB4641</strain>
    </source>
</reference>
<dbReference type="GO" id="GO:0016020">
    <property type="term" value="C:membrane"/>
    <property type="evidence" value="ECO:0007669"/>
    <property type="project" value="GOC"/>
</dbReference>
<dbReference type="Proteomes" id="UP000008281">
    <property type="component" value="Unassembled WGS sequence"/>
</dbReference>
<evidence type="ECO:0000256" key="1">
    <source>
        <dbReference type="ARBA" id="ARBA00022801"/>
    </source>
</evidence>
<dbReference type="PANTHER" id="PTHR10340">
    <property type="entry name" value="SPHINGOMYELIN PHOSPHODIESTERASE"/>
    <property type="match status" value="1"/>
</dbReference>
<dbReference type="eggNOG" id="KOG3770">
    <property type="taxonomic scope" value="Eukaryota"/>
</dbReference>
<sequence>MVVVRRPYILLFCDDRDLVIRGIINLANARIEHSEDLQAMVKVPNTFSVCTNQRGFLSVESELKGEQVYVFAHIPPGDSECLEGWAFNYYRVIQRFESTIVAQFFGHDHLDYFTVFYEDMHDIMSKPIGVGYAAPSVTTFEYQNPAYRVYEIDPYNKFKIVDFTTYSADLEKANENNKPVWEKLYSAKEAYGMTDLSPISWNKVIQKLIKSDKKRQQFYKYAFRNSSPHCDTTCELQLMCNLRMGHHNSTLYCPTF</sequence>
<keyword evidence="2" id="KW-0325">Glycoprotein</keyword>
<protein>
    <recommendedName>
        <fullName evidence="3">Sphingomyelin phosphodiesterase C-terminal domain-containing protein</fullName>
    </recommendedName>
</protein>
<keyword evidence="5" id="KW-1185">Reference proteome</keyword>
<dbReference type="AlphaFoldDB" id="E3LQR4"/>
<keyword evidence="1" id="KW-0378">Hydrolase</keyword>
<evidence type="ECO:0000313" key="5">
    <source>
        <dbReference type="Proteomes" id="UP000008281"/>
    </source>
</evidence>
<evidence type="ECO:0000256" key="2">
    <source>
        <dbReference type="ARBA" id="ARBA00023180"/>
    </source>
</evidence>
<dbReference type="InParanoid" id="E3LQR4"/>
<dbReference type="OMA" id="CNGQVYI"/>
<dbReference type="PANTHER" id="PTHR10340:SF34">
    <property type="entry name" value="SPHINGOMYELIN PHOSPHODIESTERASE"/>
    <property type="match status" value="1"/>
</dbReference>
<dbReference type="GO" id="GO:0046513">
    <property type="term" value="P:ceramide biosynthetic process"/>
    <property type="evidence" value="ECO:0007669"/>
    <property type="project" value="TreeGrafter"/>
</dbReference>